<dbReference type="EMBL" id="JARTCD010000030">
    <property type="protein sequence ID" value="KAJ8657654.1"/>
    <property type="molecule type" value="Genomic_DNA"/>
</dbReference>
<dbReference type="GeneID" id="83214130"/>
<comment type="caution">
    <text evidence="1">The sequence shown here is derived from an EMBL/GenBank/DDBJ whole genome shotgun (WGS) entry which is preliminary data.</text>
</comment>
<reference evidence="1 2" key="1">
    <citation type="submission" date="2023-03" db="EMBL/GenBank/DDBJ databases">
        <title>Genome sequence of Lichtheimia ornata CBS 291.66.</title>
        <authorList>
            <person name="Mohabir J.T."/>
            <person name="Shea T.P."/>
            <person name="Kurbessoian T."/>
            <person name="Berby B."/>
            <person name="Fontaine J."/>
            <person name="Livny J."/>
            <person name="Gnirke A."/>
            <person name="Stajich J.E."/>
            <person name="Cuomo C.A."/>
        </authorList>
    </citation>
    <scope>NUCLEOTIDE SEQUENCE [LARGE SCALE GENOMIC DNA]</scope>
    <source>
        <strain evidence="1">CBS 291.66</strain>
    </source>
</reference>
<sequence>MQCRGVSVSHINATRSAFVSVFKVYHQVVGNIASYPLIQDIFKAARRKQEKLPDPSADICEIETLVMRVTSWGKNEELSLTRLQQKTMVLLAVASMWRIRSDIGRLHWQDVCLQERIDAKVSKMGPLSDVTICQVPTAAIYMQQPKDLRMEMDDDHTFFLGYIENNNLDKVH</sequence>
<name>A0AAD7V1L1_9FUNG</name>
<gene>
    <name evidence="1" type="ORF">O0I10_006720</name>
</gene>
<dbReference type="AlphaFoldDB" id="A0AAD7V1L1"/>
<proteinExistence type="predicted"/>
<evidence type="ECO:0000313" key="2">
    <source>
        <dbReference type="Proteomes" id="UP001234581"/>
    </source>
</evidence>
<accession>A0AAD7V1L1</accession>
<protein>
    <submittedName>
        <fullName evidence="1">Uncharacterized protein</fullName>
    </submittedName>
</protein>
<evidence type="ECO:0000313" key="1">
    <source>
        <dbReference type="EMBL" id="KAJ8657654.1"/>
    </source>
</evidence>
<dbReference type="Proteomes" id="UP001234581">
    <property type="component" value="Unassembled WGS sequence"/>
</dbReference>
<dbReference type="RefSeq" id="XP_058342567.1">
    <property type="nucleotide sequence ID" value="XM_058486745.1"/>
</dbReference>
<organism evidence="1 2">
    <name type="scientific">Lichtheimia ornata</name>
    <dbReference type="NCBI Taxonomy" id="688661"/>
    <lineage>
        <taxon>Eukaryota</taxon>
        <taxon>Fungi</taxon>
        <taxon>Fungi incertae sedis</taxon>
        <taxon>Mucoromycota</taxon>
        <taxon>Mucoromycotina</taxon>
        <taxon>Mucoromycetes</taxon>
        <taxon>Mucorales</taxon>
        <taxon>Lichtheimiaceae</taxon>
        <taxon>Lichtheimia</taxon>
    </lineage>
</organism>
<keyword evidence="2" id="KW-1185">Reference proteome</keyword>